<proteinExistence type="predicted"/>
<organism evidence="1">
    <name type="scientific">Oryza glumipatula</name>
    <dbReference type="NCBI Taxonomy" id="40148"/>
    <lineage>
        <taxon>Eukaryota</taxon>
        <taxon>Viridiplantae</taxon>
        <taxon>Streptophyta</taxon>
        <taxon>Embryophyta</taxon>
        <taxon>Tracheophyta</taxon>
        <taxon>Spermatophyta</taxon>
        <taxon>Magnoliopsida</taxon>
        <taxon>Liliopsida</taxon>
        <taxon>Poales</taxon>
        <taxon>Poaceae</taxon>
        <taxon>BOP clade</taxon>
        <taxon>Oryzoideae</taxon>
        <taxon>Oryzeae</taxon>
        <taxon>Oryzinae</taxon>
        <taxon>Oryza</taxon>
    </lineage>
</organism>
<dbReference type="Gramene" id="OGLUM11G12210.1">
    <property type="protein sequence ID" value="OGLUM11G12210.1"/>
    <property type="gene ID" value="OGLUM11G12210"/>
</dbReference>
<reference evidence="1" key="2">
    <citation type="submission" date="2018-05" db="EMBL/GenBank/DDBJ databases">
        <title>OgluRS3 (Oryza glumaepatula Reference Sequence Version 3).</title>
        <authorList>
            <person name="Zhang J."/>
            <person name="Kudrna D."/>
            <person name="Lee S."/>
            <person name="Talag J."/>
            <person name="Welchert J."/>
            <person name="Wing R.A."/>
        </authorList>
    </citation>
    <scope>NUCLEOTIDE SEQUENCE [LARGE SCALE GENOMIC DNA]</scope>
</reference>
<dbReference type="HOGENOM" id="CLU_198564_0_0_1"/>
<protein>
    <submittedName>
        <fullName evidence="1">Uncharacterized protein</fullName>
    </submittedName>
</protein>
<sequence>MAELDLELTGGNRARSRDSIPLLFSDCGHRSKAGGESERRLCTGCYCMCAYSHVVIKWMHECGIRKCYDAHRSLTAA</sequence>
<dbReference type="AlphaFoldDB" id="A0A0E0BIS9"/>
<dbReference type="Proteomes" id="UP000026961">
    <property type="component" value="Chromosome 11"/>
</dbReference>
<accession>A0A0E0BIS9</accession>
<dbReference type="EnsemblPlants" id="OGLUM11G12210.1">
    <property type="protein sequence ID" value="OGLUM11G12210.1"/>
    <property type="gene ID" value="OGLUM11G12210"/>
</dbReference>
<evidence type="ECO:0000313" key="1">
    <source>
        <dbReference type="EnsemblPlants" id="OGLUM11G12210.1"/>
    </source>
</evidence>
<evidence type="ECO:0000313" key="2">
    <source>
        <dbReference type="Proteomes" id="UP000026961"/>
    </source>
</evidence>
<keyword evidence="2" id="KW-1185">Reference proteome</keyword>
<name>A0A0E0BIS9_9ORYZ</name>
<reference evidence="1" key="1">
    <citation type="submission" date="2015-04" db="UniProtKB">
        <authorList>
            <consortium name="EnsemblPlants"/>
        </authorList>
    </citation>
    <scope>IDENTIFICATION</scope>
</reference>